<evidence type="ECO:0000259" key="4">
    <source>
        <dbReference type="Pfam" id="PF10531"/>
    </source>
</evidence>
<dbReference type="RefSeq" id="WP_209136924.1">
    <property type="nucleotide sequence ID" value="NZ_JAGHKO010000001.1"/>
</dbReference>
<dbReference type="InterPro" id="IPR019554">
    <property type="entry name" value="Soluble_ligand-bd"/>
</dbReference>
<dbReference type="PANTHER" id="PTHR33619:SF3">
    <property type="entry name" value="POLYSACCHARIDE EXPORT PROTEIN GFCE-RELATED"/>
    <property type="match status" value="1"/>
</dbReference>
<keyword evidence="2" id="KW-0812">Transmembrane</keyword>
<keyword evidence="6" id="KW-1185">Reference proteome</keyword>
<protein>
    <submittedName>
        <fullName evidence="5">Polysaccharide biosynthesis/export family protein</fullName>
    </submittedName>
</protein>
<proteinExistence type="predicted"/>
<dbReference type="Proteomes" id="UP000677244">
    <property type="component" value="Unassembled WGS sequence"/>
</dbReference>
<evidence type="ECO:0000313" key="6">
    <source>
        <dbReference type="Proteomes" id="UP000677244"/>
    </source>
</evidence>
<dbReference type="PANTHER" id="PTHR33619">
    <property type="entry name" value="POLYSACCHARIDE EXPORT PROTEIN GFCE-RELATED"/>
    <property type="match status" value="1"/>
</dbReference>
<keyword evidence="2" id="KW-1133">Transmembrane helix</keyword>
<accession>A0ABS3YLY0</accession>
<evidence type="ECO:0000259" key="3">
    <source>
        <dbReference type="Pfam" id="PF02563"/>
    </source>
</evidence>
<keyword evidence="2" id="KW-0472">Membrane</keyword>
<evidence type="ECO:0000256" key="2">
    <source>
        <dbReference type="SAM" id="Phobius"/>
    </source>
</evidence>
<evidence type="ECO:0000313" key="5">
    <source>
        <dbReference type="EMBL" id="MBO9198838.1"/>
    </source>
</evidence>
<evidence type="ECO:0000256" key="1">
    <source>
        <dbReference type="ARBA" id="ARBA00022729"/>
    </source>
</evidence>
<dbReference type="PROSITE" id="PS51257">
    <property type="entry name" value="PROKAR_LIPOPROTEIN"/>
    <property type="match status" value="1"/>
</dbReference>
<comment type="caution">
    <text evidence="5">The sequence shown here is derived from an EMBL/GenBank/DDBJ whole genome shotgun (WGS) entry which is preliminary data.</text>
</comment>
<dbReference type="EMBL" id="JAGHKO010000001">
    <property type="protein sequence ID" value="MBO9198838.1"/>
    <property type="molecule type" value="Genomic_DNA"/>
</dbReference>
<feature type="domain" description="Polysaccharide export protein N-terminal" evidence="3">
    <location>
        <begin position="48"/>
        <end position="153"/>
    </location>
</feature>
<reference evidence="5 6" key="1">
    <citation type="submission" date="2021-03" db="EMBL/GenBank/DDBJ databases">
        <title>Assistant Professor.</title>
        <authorList>
            <person name="Huq M.A."/>
        </authorList>
    </citation>
    <scope>NUCLEOTIDE SEQUENCE [LARGE SCALE GENOMIC DNA]</scope>
    <source>
        <strain evidence="5 6">MAH-29</strain>
    </source>
</reference>
<dbReference type="Pfam" id="PF10531">
    <property type="entry name" value="SLBB"/>
    <property type="match status" value="1"/>
</dbReference>
<dbReference type="Gene3D" id="3.30.1950.10">
    <property type="entry name" value="wza like domain"/>
    <property type="match status" value="1"/>
</dbReference>
<feature type="transmembrane region" description="Helical" evidence="2">
    <location>
        <begin position="250"/>
        <end position="269"/>
    </location>
</feature>
<dbReference type="InterPro" id="IPR049712">
    <property type="entry name" value="Poly_export"/>
</dbReference>
<dbReference type="Gene3D" id="3.10.560.10">
    <property type="entry name" value="Outer membrane lipoprotein wza domain like"/>
    <property type="match status" value="1"/>
</dbReference>
<feature type="domain" description="Soluble ligand binding" evidence="4">
    <location>
        <begin position="157"/>
        <end position="206"/>
    </location>
</feature>
<dbReference type="Pfam" id="PF02563">
    <property type="entry name" value="Poly_export"/>
    <property type="match status" value="1"/>
</dbReference>
<gene>
    <name evidence="5" type="ORF">J7I42_01095</name>
</gene>
<name>A0ABS3YLY0_9BACT</name>
<sequence>MNRNHITLTYCVGVIFMLTTSCSTSKKLNYFDDLPNAETYELKAMPVPERIIERGDRLDINFIVKDQESAAFFNKHSMAGAANAAAAAVGVGGGVGTGGGTGGADYVVNEEGEVEIPVVGRLKLAGLTASQAKQKLYGAVSPYLKEPLIEVSFTTFKVTVLGEVKTPGSFVIPAQQATLFTALAAAGDLPHTAKRYDIRLYRDYNGKRTIRKFDLRKASVLDDPDIFLMRPNDVIYVQARSNSIFKEESGLMASMFTVVISIVTLGFTIHNTTK</sequence>
<keyword evidence="1" id="KW-0732">Signal</keyword>
<organism evidence="5 6">
    <name type="scientific">Niastella soli</name>
    <dbReference type="NCBI Taxonomy" id="2821487"/>
    <lineage>
        <taxon>Bacteria</taxon>
        <taxon>Pseudomonadati</taxon>
        <taxon>Bacteroidota</taxon>
        <taxon>Chitinophagia</taxon>
        <taxon>Chitinophagales</taxon>
        <taxon>Chitinophagaceae</taxon>
        <taxon>Niastella</taxon>
    </lineage>
</organism>
<dbReference type="InterPro" id="IPR003715">
    <property type="entry name" value="Poly_export_N"/>
</dbReference>